<feature type="transmembrane region" description="Helical" evidence="2">
    <location>
        <begin position="1045"/>
        <end position="1064"/>
    </location>
</feature>
<dbReference type="RefSeq" id="WP_072903075.1">
    <property type="nucleotide sequence ID" value="NZ_FRAD01000007.1"/>
</dbReference>
<feature type="transmembrane region" description="Helical" evidence="2">
    <location>
        <begin position="1097"/>
        <end position="1121"/>
    </location>
</feature>
<dbReference type="AlphaFoldDB" id="A0A1M6MG99"/>
<dbReference type="EMBL" id="FRAD01000007">
    <property type="protein sequence ID" value="SHJ82353.1"/>
    <property type="molecule type" value="Genomic_DNA"/>
</dbReference>
<dbReference type="GO" id="GO:0042910">
    <property type="term" value="F:xenobiotic transmembrane transporter activity"/>
    <property type="evidence" value="ECO:0007669"/>
    <property type="project" value="TreeGrafter"/>
</dbReference>
<keyword evidence="1" id="KW-0175">Coiled coil</keyword>
<dbReference type="SUPFAM" id="SSF82693">
    <property type="entry name" value="Multidrug efflux transporter AcrB pore domain, PN1, PN2, PC1 and PC2 subdomains"/>
    <property type="match status" value="2"/>
</dbReference>
<feature type="transmembrane region" description="Helical" evidence="2">
    <location>
        <begin position="1146"/>
        <end position="1168"/>
    </location>
</feature>
<dbReference type="Proteomes" id="UP000183952">
    <property type="component" value="Unassembled WGS sequence"/>
</dbReference>
<reference evidence="3 4" key="1">
    <citation type="submission" date="2016-11" db="EMBL/GenBank/DDBJ databases">
        <authorList>
            <person name="Jaros S."/>
            <person name="Januszkiewicz K."/>
            <person name="Wedrychowicz H."/>
        </authorList>
    </citation>
    <scope>NUCLEOTIDE SEQUENCE [LARGE SCALE GENOMIC DNA]</scope>
    <source>
        <strain evidence="3 4">DSM 3090</strain>
    </source>
</reference>
<feature type="transmembrane region" description="Helical" evidence="2">
    <location>
        <begin position="1174"/>
        <end position="1197"/>
    </location>
</feature>
<name>A0A1M6MG99_9CLOT</name>
<organism evidence="3 4">
    <name type="scientific">Hathewaya proteolytica DSM 3090</name>
    <dbReference type="NCBI Taxonomy" id="1121331"/>
    <lineage>
        <taxon>Bacteria</taxon>
        <taxon>Bacillati</taxon>
        <taxon>Bacillota</taxon>
        <taxon>Clostridia</taxon>
        <taxon>Eubacteriales</taxon>
        <taxon>Clostridiaceae</taxon>
        <taxon>Hathewaya</taxon>
    </lineage>
</organism>
<gene>
    <name evidence="3" type="ORF">SAMN02745248_01041</name>
</gene>
<feature type="transmembrane region" description="Helical" evidence="2">
    <location>
        <begin position="526"/>
        <end position="545"/>
    </location>
</feature>
<sequence length="1211" mass="132377">MIKSSVKKPFTVFVATILIIILGFISFQSMTTDLLPKIDLPYVVVITAYPGASPEKVEAAVTKPLESALATTAGIEKISSTSNENSSNIVLQFTQGINMDSVMLDLSSKLDLVKGKLDDEVATPMIVKVNPNMIPIMVASVDVDGLNEKDVSKLVKKDIIPSFERISGVASVDSMGLLDEEVRITLHGDKIDKLNDRVLKSINSKLAETKNKLDEGKKKLQEGRALLEKQSLSKNEELINGTINLDKGKEQIKEAIKNIPQLQKELESQRKDLQSKKDALMWALEEQSKNNIPLTEEQKLSLTQLDDGIRTVDEALANMNGEKTVLEEKLQGLIQTQKNLEMGRSTLNSELSKARMELITKESELDKALKEFEKSRDEAYKKANIGSAITKESLSKILMAQNFSMPAGSIEEDNIQYTVKVGDKFNNMEELKDLVLMHIDVDNVGDIKIQDIGSIDIHDNSEDNYVKVNKNNAVLLSFQKQSNYSTSQVSKSINENMEKLMKNNSKLHIIPLQDQGIYIDVVINSVIDNLVMGGVLAIIVLLLFLKSMKPTIIIALSIPISLMFALVMMYFSGVTLNLISLSGLALGVGMLVDNSIVVIENIYRLRSSGVSAAKAAVQGTTQVAGAILSSTLTTISVFLPIIFTKGLSRQLFTDMGLTIAYSLIASLIVAVTLVPTMASITLKNVTEKKGRIFEKFVQGYEKILRKSLKHKIITLTTVFVLFASSTVLCVAKGAVLMPEMDSNQISISLKVPKGTDDKTARATAEKIVDKISVVEDIETIGVMEQNGSGMMMMGGGDSKSISFYVILKEDKKLSSQEVGSIITNMTKDIPGKIKVSTSNMDMSALGDTGLTVNIKGPDFQVLKNISGDISDIMGKIQGAYDISDGLDEGAKETHIIVDKNKAIAHNLTVAQVYQEIATLLKEEQKSTTLNIGTNEYPIVLVNAQVEGLSREKLKQHIIVVNKNGVEEKVKLSDIASIEENSSLVSIKRNEQMRTMSVKAMVKEGYNVGNVSKDLEKKISSYNVPEGYSVSLGGEKESMDSAFGDLIKMIALAIVFIYMIMVAQFQSLLSPFIVLFTIPLAFTGGFLALIITGVKLSMISILGFLILSGIVVNNGIVFVDYVNQLRLEGMEKGAAIIETGRTRIKPILMTALTTILGLFTMALGIGMGSEMVQPMAIVTIGGLLYATLLTLLVVPVIYDLLNRKELKKLDID</sequence>
<proteinExistence type="predicted"/>
<dbReference type="Gene3D" id="3.30.70.1440">
    <property type="entry name" value="Multidrug efflux transporter AcrB pore domain"/>
    <property type="match status" value="1"/>
</dbReference>
<protein>
    <submittedName>
        <fullName evidence="3">Multidrug efflux pump subunit AcrB</fullName>
    </submittedName>
</protein>
<dbReference type="Gene3D" id="1.20.1640.10">
    <property type="entry name" value="Multidrug efflux transporter AcrB transmembrane domain"/>
    <property type="match status" value="3"/>
</dbReference>
<keyword evidence="4" id="KW-1185">Reference proteome</keyword>
<evidence type="ECO:0000313" key="4">
    <source>
        <dbReference type="Proteomes" id="UP000183952"/>
    </source>
</evidence>
<dbReference type="InterPro" id="IPR027463">
    <property type="entry name" value="AcrB_DN_DC_subdom"/>
</dbReference>
<dbReference type="PRINTS" id="PR00702">
    <property type="entry name" value="ACRIFLAVINRP"/>
</dbReference>
<accession>A0A1M6MG99</accession>
<dbReference type="Gene3D" id="3.30.70.1430">
    <property type="entry name" value="Multidrug efflux transporter AcrB pore domain"/>
    <property type="match status" value="2"/>
</dbReference>
<feature type="transmembrane region" description="Helical" evidence="2">
    <location>
        <begin position="12"/>
        <end position="30"/>
    </location>
</feature>
<keyword evidence="2" id="KW-1133">Transmembrane helix</keyword>
<dbReference type="SUPFAM" id="SSF82714">
    <property type="entry name" value="Multidrug efflux transporter AcrB TolC docking domain, DN and DC subdomains"/>
    <property type="match status" value="1"/>
</dbReference>
<feature type="transmembrane region" description="Helical" evidence="2">
    <location>
        <begin position="623"/>
        <end position="643"/>
    </location>
</feature>
<feature type="transmembrane region" description="Helical" evidence="2">
    <location>
        <begin position="712"/>
        <end position="737"/>
    </location>
</feature>
<dbReference type="Pfam" id="PF00873">
    <property type="entry name" value="ACR_tran"/>
    <property type="match status" value="2"/>
</dbReference>
<dbReference type="STRING" id="1121331.SAMN02745248_01041"/>
<feature type="transmembrane region" description="Helical" evidence="2">
    <location>
        <begin position="1071"/>
        <end position="1091"/>
    </location>
</feature>
<dbReference type="InterPro" id="IPR001036">
    <property type="entry name" value="Acrflvin-R"/>
</dbReference>
<dbReference type="PANTHER" id="PTHR32063">
    <property type="match status" value="1"/>
</dbReference>
<dbReference type="Gene3D" id="3.30.2090.10">
    <property type="entry name" value="Multidrug efflux transporter AcrB TolC docking domain, DN and DC subdomains"/>
    <property type="match status" value="3"/>
</dbReference>
<dbReference type="PANTHER" id="PTHR32063:SF0">
    <property type="entry name" value="SWARMING MOTILITY PROTEIN SWRC"/>
    <property type="match status" value="1"/>
</dbReference>
<feature type="transmembrane region" description="Helical" evidence="2">
    <location>
        <begin position="655"/>
        <end position="682"/>
    </location>
</feature>
<dbReference type="GO" id="GO:0005886">
    <property type="term" value="C:plasma membrane"/>
    <property type="evidence" value="ECO:0007669"/>
    <property type="project" value="TreeGrafter"/>
</dbReference>
<feature type="coiled-coil region" evidence="1">
    <location>
        <begin position="316"/>
        <end position="378"/>
    </location>
</feature>
<dbReference type="SUPFAM" id="SSF82866">
    <property type="entry name" value="Multidrug efflux transporter AcrB transmembrane domain"/>
    <property type="match status" value="2"/>
</dbReference>
<evidence type="ECO:0000256" key="2">
    <source>
        <dbReference type="SAM" id="Phobius"/>
    </source>
</evidence>
<feature type="transmembrane region" description="Helical" evidence="2">
    <location>
        <begin position="578"/>
        <end position="603"/>
    </location>
</feature>
<dbReference type="OrthoDB" id="9757876at2"/>
<keyword evidence="2" id="KW-0472">Membrane</keyword>
<keyword evidence="2" id="KW-0812">Transmembrane</keyword>
<dbReference type="Gene3D" id="3.30.70.1320">
    <property type="entry name" value="Multidrug efflux transporter AcrB pore domain like"/>
    <property type="match status" value="2"/>
</dbReference>
<feature type="coiled-coil region" evidence="1">
    <location>
        <begin position="199"/>
        <end position="283"/>
    </location>
</feature>
<evidence type="ECO:0000313" key="3">
    <source>
        <dbReference type="EMBL" id="SHJ82353.1"/>
    </source>
</evidence>
<feature type="transmembrane region" description="Helical" evidence="2">
    <location>
        <begin position="552"/>
        <end position="572"/>
    </location>
</feature>
<evidence type="ECO:0000256" key="1">
    <source>
        <dbReference type="SAM" id="Coils"/>
    </source>
</evidence>